<sequence>MQEAAPRYTQLGLQATLAYPPELALLRVTLHHLLAARSGHGDFEQYHQRFNYSEALLTCSYGEAKGVDHLVYYRKTLVRRQQWPTLYPFSRQEPIGPIRSLERYFKGLITDSEGFQAFLDGTDFFQKIYPRY</sequence>
<keyword evidence="2" id="KW-1185">Reference proteome</keyword>
<organism evidence="1 2">
    <name type="scientific">Colletotrichum kahawae</name>
    <name type="common">Coffee berry disease fungus</name>
    <dbReference type="NCBI Taxonomy" id="34407"/>
    <lineage>
        <taxon>Eukaryota</taxon>
        <taxon>Fungi</taxon>
        <taxon>Dikarya</taxon>
        <taxon>Ascomycota</taxon>
        <taxon>Pezizomycotina</taxon>
        <taxon>Sordariomycetes</taxon>
        <taxon>Hypocreomycetidae</taxon>
        <taxon>Glomerellales</taxon>
        <taxon>Glomerellaceae</taxon>
        <taxon>Colletotrichum</taxon>
        <taxon>Colletotrichum gloeosporioides species complex</taxon>
    </lineage>
</organism>
<dbReference type="AlphaFoldDB" id="A0AAE0D0Y4"/>
<dbReference type="Proteomes" id="UP001281614">
    <property type="component" value="Unassembled WGS sequence"/>
</dbReference>
<reference evidence="1" key="1">
    <citation type="submission" date="2023-02" db="EMBL/GenBank/DDBJ databases">
        <title>Colletotrichum kahawae CIFC_Que2 genome sequencing and assembly.</title>
        <authorList>
            <person name="Baroncelli R."/>
        </authorList>
    </citation>
    <scope>NUCLEOTIDE SEQUENCE</scope>
    <source>
        <strain evidence="1">CIFC_Que2</strain>
    </source>
</reference>
<evidence type="ECO:0000313" key="2">
    <source>
        <dbReference type="Proteomes" id="UP001281614"/>
    </source>
</evidence>
<comment type="caution">
    <text evidence="1">The sequence shown here is derived from an EMBL/GenBank/DDBJ whole genome shotgun (WGS) entry which is preliminary data.</text>
</comment>
<proteinExistence type="predicted"/>
<name>A0AAE0D0Y4_COLKA</name>
<gene>
    <name evidence="1" type="ORF">CKAH01_07481</name>
</gene>
<accession>A0AAE0D0Y4</accession>
<protein>
    <submittedName>
        <fullName evidence="1">Uncharacterized protein</fullName>
    </submittedName>
</protein>
<dbReference type="EMBL" id="VYYT01000389">
    <property type="protein sequence ID" value="KAK2738103.1"/>
    <property type="molecule type" value="Genomic_DNA"/>
</dbReference>
<evidence type="ECO:0000313" key="1">
    <source>
        <dbReference type="EMBL" id="KAK2738103.1"/>
    </source>
</evidence>